<proteinExistence type="predicted"/>
<feature type="compositionally biased region" description="Basic and acidic residues" evidence="1">
    <location>
        <begin position="38"/>
        <end position="47"/>
    </location>
</feature>
<accession>A0A6A0AAP9</accession>
<reference evidence="2 3" key="1">
    <citation type="submission" date="2020-02" db="EMBL/GenBank/DDBJ databases">
        <title>Draft genome sequence of Haematococcus lacustris strain NIES-144.</title>
        <authorList>
            <person name="Morimoto D."/>
            <person name="Nakagawa S."/>
            <person name="Yoshida T."/>
            <person name="Sawayama S."/>
        </authorList>
    </citation>
    <scope>NUCLEOTIDE SEQUENCE [LARGE SCALE GENOMIC DNA]</scope>
    <source>
        <strain evidence="2 3">NIES-144</strain>
    </source>
</reference>
<evidence type="ECO:0000256" key="1">
    <source>
        <dbReference type="SAM" id="MobiDB-lite"/>
    </source>
</evidence>
<name>A0A6A0AAP9_HAELA</name>
<dbReference type="AlphaFoldDB" id="A0A6A0AAP9"/>
<gene>
    <name evidence="2" type="ORF">HaLaN_28611</name>
</gene>
<organism evidence="2 3">
    <name type="scientific">Haematococcus lacustris</name>
    <name type="common">Green alga</name>
    <name type="synonym">Haematococcus pluvialis</name>
    <dbReference type="NCBI Taxonomy" id="44745"/>
    <lineage>
        <taxon>Eukaryota</taxon>
        <taxon>Viridiplantae</taxon>
        <taxon>Chlorophyta</taxon>
        <taxon>core chlorophytes</taxon>
        <taxon>Chlorophyceae</taxon>
        <taxon>CS clade</taxon>
        <taxon>Chlamydomonadales</taxon>
        <taxon>Haematococcaceae</taxon>
        <taxon>Haematococcus</taxon>
    </lineage>
</organism>
<comment type="caution">
    <text evidence="2">The sequence shown here is derived from an EMBL/GenBank/DDBJ whole genome shotgun (WGS) entry which is preliminary data.</text>
</comment>
<feature type="non-terminal residue" evidence="2">
    <location>
        <position position="1"/>
    </location>
</feature>
<feature type="compositionally biased region" description="Polar residues" evidence="1">
    <location>
        <begin position="49"/>
        <end position="59"/>
    </location>
</feature>
<keyword evidence="3" id="KW-1185">Reference proteome</keyword>
<sequence length="85" mass="8702">VVTLAVETLAGAARLLAATRGPAAASLLFNLFELPQHHGGHDAHRLQPGESTPSGTSQPPAGLWLAGVGRSIEAIAFEAVVLRQG</sequence>
<dbReference type="Proteomes" id="UP000485058">
    <property type="component" value="Unassembled WGS sequence"/>
</dbReference>
<feature type="region of interest" description="Disordered" evidence="1">
    <location>
        <begin position="38"/>
        <end position="61"/>
    </location>
</feature>
<dbReference type="EMBL" id="BLLF01004570">
    <property type="protein sequence ID" value="GFH29870.1"/>
    <property type="molecule type" value="Genomic_DNA"/>
</dbReference>
<protein>
    <submittedName>
        <fullName evidence="2">Uncharacterized protein</fullName>
    </submittedName>
</protein>
<evidence type="ECO:0000313" key="3">
    <source>
        <dbReference type="Proteomes" id="UP000485058"/>
    </source>
</evidence>
<evidence type="ECO:0000313" key="2">
    <source>
        <dbReference type="EMBL" id="GFH29870.1"/>
    </source>
</evidence>